<reference evidence="1" key="3">
    <citation type="submission" date="2025-09" db="UniProtKB">
        <authorList>
            <consortium name="Ensembl"/>
        </authorList>
    </citation>
    <scope>IDENTIFICATION</scope>
</reference>
<dbReference type="Proteomes" id="UP000016665">
    <property type="component" value="Chromosome 7"/>
</dbReference>
<dbReference type="AlphaFoldDB" id="A0A803V522"/>
<evidence type="ECO:0000313" key="1">
    <source>
        <dbReference type="Ensembl" id="ENSFALP00000017828.1"/>
    </source>
</evidence>
<name>A0A803V522_FICAL</name>
<accession>A0A803V522</accession>
<organism evidence="1 2">
    <name type="scientific">Ficedula albicollis</name>
    <name type="common">Collared flycatcher</name>
    <name type="synonym">Muscicapa albicollis</name>
    <dbReference type="NCBI Taxonomy" id="59894"/>
    <lineage>
        <taxon>Eukaryota</taxon>
        <taxon>Metazoa</taxon>
        <taxon>Chordata</taxon>
        <taxon>Craniata</taxon>
        <taxon>Vertebrata</taxon>
        <taxon>Euteleostomi</taxon>
        <taxon>Archelosauria</taxon>
        <taxon>Archosauria</taxon>
        <taxon>Dinosauria</taxon>
        <taxon>Saurischia</taxon>
        <taxon>Theropoda</taxon>
        <taxon>Coelurosauria</taxon>
        <taxon>Aves</taxon>
        <taxon>Neognathae</taxon>
        <taxon>Neoaves</taxon>
        <taxon>Telluraves</taxon>
        <taxon>Australaves</taxon>
        <taxon>Passeriformes</taxon>
        <taxon>Muscicapidae</taxon>
        <taxon>Ficedula</taxon>
    </lineage>
</organism>
<reference evidence="1 2" key="1">
    <citation type="journal article" date="2012" name="Nature">
        <title>The genomic landscape of species divergence in Ficedula flycatchers.</title>
        <authorList>
            <person name="Ellegren H."/>
            <person name="Smeds L."/>
            <person name="Burri R."/>
            <person name="Olason P.I."/>
            <person name="Backstrom N."/>
            <person name="Kawakami T."/>
            <person name="Kunstner A."/>
            <person name="Makinen H."/>
            <person name="Nadachowska-Brzyska K."/>
            <person name="Qvarnstrom A."/>
            <person name="Uebbing S."/>
            <person name="Wolf J.B."/>
        </authorList>
    </citation>
    <scope>NUCLEOTIDE SEQUENCE [LARGE SCALE GENOMIC DNA]</scope>
</reference>
<keyword evidence="2" id="KW-1185">Reference proteome</keyword>
<sequence length="115" mass="12236">MEAQIYYLQDFLPDAQISDFNAWHGLVTALPSPAAIFHVRCCHHPCPSPSAPQAVTLGEQGGSLCRVSTLAPATIAGAGCGAITSSRTNLYYLNPLEHVTHTSPPHLARLALLAF</sequence>
<evidence type="ECO:0000313" key="2">
    <source>
        <dbReference type="Proteomes" id="UP000016665"/>
    </source>
</evidence>
<dbReference type="Ensembl" id="ENSFALT00000041900.1">
    <property type="protein sequence ID" value="ENSFALP00000017828.1"/>
    <property type="gene ID" value="ENSFALG00000027529.1"/>
</dbReference>
<protein>
    <submittedName>
        <fullName evidence="1">Uncharacterized protein</fullName>
    </submittedName>
</protein>
<reference evidence="1" key="2">
    <citation type="submission" date="2025-08" db="UniProtKB">
        <authorList>
            <consortium name="Ensembl"/>
        </authorList>
    </citation>
    <scope>IDENTIFICATION</scope>
</reference>
<proteinExistence type="predicted"/>